<reference evidence="2" key="1">
    <citation type="submission" date="2023-10" db="EMBL/GenBank/DDBJ databases">
        <title>Genome assembly of Pristionchus species.</title>
        <authorList>
            <person name="Yoshida K."/>
            <person name="Sommer R.J."/>
        </authorList>
    </citation>
    <scope>NUCLEOTIDE SEQUENCE</scope>
    <source>
        <strain evidence="2">RS0144</strain>
    </source>
</reference>
<dbReference type="Gene3D" id="3.90.70.10">
    <property type="entry name" value="Cysteine proteinases"/>
    <property type="match status" value="1"/>
</dbReference>
<dbReference type="EMBL" id="BTSX01000006">
    <property type="protein sequence ID" value="GMT04525.1"/>
    <property type="molecule type" value="Genomic_DNA"/>
</dbReference>
<comment type="caution">
    <text evidence="2">The sequence shown here is derived from an EMBL/GenBank/DDBJ whole genome shotgun (WGS) entry which is preliminary data.</text>
</comment>
<dbReference type="InterPro" id="IPR000668">
    <property type="entry name" value="Peptidase_C1A_C"/>
</dbReference>
<dbReference type="AlphaFoldDB" id="A0AAV5UDX5"/>
<evidence type="ECO:0000259" key="1">
    <source>
        <dbReference type="Pfam" id="PF00112"/>
    </source>
</evidence>
<protein>
    <recommendedName>
        <fullName evidence="1">Peptidase C1A papain C-terminal domain-containing protein</fullName>
    </recommendedName>
</protein>
<dbReference type="GO" id="GO:0006508">
    <property type="term" value="P:proteolysis"/>
    <property type="evidence" value="ECO:0007669"/>
    <property type="project" value="InterPro"/>
</dbReference>
<evidence type="ECO:0000313" key="3">
    <source>
        <dbReference type="Proteomes" id="UP001432027"/>
    </source>
</evidence>
<accession>A0AAV5UDX5</accession>
<proteinExistence type="predicted"/>
<dbReference type="GO" id="GO:0008234">
    <property type="term" value="F:cysteine-type peptidase activity"/>
    <property type="evidence" value="ECO:0007669"/>
    <property type="project" value="InterPro"/>
</dbReference>
<feature type="non-terminal residue" evidence="2">
    <location>
        <position position="1"/>
    </location>
</feature>
<gene>
    <name evidence="2" type="ORF">PENTCL1PPCAC_26699</name>
</gene>
<name>A0AAV5UDX5_9BILA</name>
<keyword evidence="3" id="KW-1185">Reference proteome</keyword>
<dbReference type="SUPFAM" id="SSF54001">
    <property type="entry name" value="Cysteine proteinases"/>
    <property type="match status" value="1"/>
</dbReference>
<feature type="domain" description="Peptidase C1A papain C-terminal" evidence="1">
    <location>
        <begin position="6"/>
        <end position="77"/>
    </location>
</feature>
<dbReference type="InterPro" id="IPR038765">
    <property type="entry name" value="Papain-like_cys_pep_sf"/>
</dbReference>
<dbReference type="Pfam" id="PF00112">
    <property type="entry name" value="Peptidase_C1"/>
    <property type="match status" value="1"/>
</dbReference>
<sequence length="115" mass="13362">IDTNGSRLSTQMLLTDDYNHHCEGGETFRAMESAENDGIVTETSLPHDESQYWTDIDPNATRYTYERACVITRSHRDQSHHRDPNRSYSWITIPAVSHFSSSFHLNYHSSPTFRR</sequence>
<evidence type="ECO:0000313" key="2">
    <source>
        <dbReference type="EMBL" id="GMT04525.1"/>
    </source>
</evidence>
<organism evidence="2 3">
    <name type="scientific">Pristionchus entomophagus</name>
    <dbReference type="NCBI Taxonomy" id="358040"/>
    <lineage>
        <taxon>Eukaryota</taxon>
        <taxon>Metazoa</taxon>
        <taxon>Ecdysozoa</taxon>
        <taxon>Nematoda</taxon>
        <taxon>Chromadorea</taxon>
        <taxon>Rhabditida</taxon>
        <taxon>Rhabditina</taxon>
        <taxon>Diplogasteromorpha</taxon>
        <taxon>Diplogasteroidea</taxon>
        <taxon>Neodiplogasteridae</taxon>
        <taxon>Pristionchus</taxon>
    </lineage>
</organism>
<dbReference type="Proteomes" id="UP001432027">
    <property type="component" value="Unassembled WGS sequence"/>
</dbReference>